<protein>
    <submittedName>
        <fullName evidence="1">Uncharacterized protein</fullName>
    </submittedName>
</protein>
<dbReference type="AlphaFoldDB" id="A0AAN8TAD7"/>
<dbReference type="EMBL" id="JBANQN010000009">
    <property type="protein sequence ID" value="KAK6781417.1"/>
    <property type="molecule type" value="Genomic_DNA"/>
</dbReference>
<accession>A0AAN8TAD7</accession>
<reference evidence="1 2" key="1">
    <citation type="submission" date="2024-02" db="EMBL/GenBank/DDBJ databases">
        <title>de novo genome assembly of Solanum bulbocastanum strain 11H21.</title>
        <authorList>
            <person name="Hosaka A.J."/>
        </authorList>
    </citation>
    <scope>NUCLEOTIDE SEQUENCE [LARGE SCALE GENOMIC DNA]</scope>
    <source>
        <tissue evidence="1">Young leaves</tissue>
    </source>
</reference>
<gene>
    <name evidence="1" type="ORF">RDI58_023601</name>
</gene>
<sequence>MIYQRFSLNSRKFKVKSLKICLEKYQEILHNKTQTQSDVDQWQAYCQAAGGEKKKRIYGLEAHTKVFYGPNLRVSSGSDVSGSAPCPNAKSIPTKNVDGLVMRMIPSLTNHLLPIFVEHVRGLISPSSSLPDSPTNHPSTIAPVIPAPTAVNIDEDRASVSEE</sequence>
<proteinExistence type="predicted"/>
<comment type="caution">
    <text evidence="1">The sequence shown here is derived from an EMBL/GenBank/DDBJ whole genome shotgun (WGS) entry which is preliminary data.</text>
</comment>
<organism evidence="1 2">
    <name type="scientific">Solanum bulbocastanum</name>
    <name type="common">Wild potato</name>
    <dbReference type="NCBI Taxonomy" id="147425"/>
    <lineage>
        <taxon>Eukaryota</taxon>
        <taxon>Viridiplantae</taxon>
        <taxon>Streptophyta</taxon>
        <taxon>Embryophyta</taxon>
        <taxon>Tracheophyta</taxon>
        <taxon>Spermatophyta</taxon>
        <taxon>Magnoliopsida</taxon>
        <taxon>eudicotyledons</taxon>
        <taxon>Gunneridae</taxon>
        <taxon>Pentapetalae</taxon>
        <taxon>asterids</taxon>
        <taxon>lamiids</taxon>
        <taxon>Solanales</taxon>
        <taxon>Solanaceae</taxon>
        <taxon>Solanoideae</taxon>
        <taxon>Solaneae</taxon>
        <taxon>Solanum</taxon>
    </lineage>
</organism>
<dbReference type="Proteomes" id="UP001371456">
    <property type="component" value="Unassembled WGS sequence"/>
</dbReference>
<keyword evidence="2" id="KW-1185">Reference proteome</keyword>
<evidence type="ECO:0000313" key="2">
    <source>
        <dbReference type="Proteomes" id="UP001371456"/>
    </source>
</evidence>
<evidence type="ECO:0000313" key="1">
    <source>
        <dbReference type="EMBL" id="KAK6781417.1"/>
    </source>
</evidence>
<name>A0AAN8TAD7_SOLBU</name>